<keyword evidence="2" id="KW-0238">DNA-binding</keyword>
<dbReference type="InterPro" id="IPR058245">
    <property type="entry name" value="NreC/VraR/RcsB-like_REC"/>
</dbReference>
<evidence type="ECO:0000256" key="3">
    <source>
        <dbReference type="PROSITE-ProRule" id="PRU00169"/>
    </source>
</evidence>
<dbReference type="PANTHER" id="PTHR43214:SF42">
    <property type="entry name" value="TRANSCRIPTIONAL REGULATORY PROTEIN DESR"/>
    <property type="match status" value="1"/>
</dbReference>
<dbReference type="CDD" id="cd17535">
    <property type="entry name" value="REC_NarL-like"/>
    <property type="match status" value="1"/>
</dbReference>
<dbReference type="Gene3D" id="3.40.50.2300">
    <property type="match status" value="1"/>
</dbReference>
<dbReference type="SUPFAM" id="SSF52172">
    <property type="entry name" value="CheY-like"/>
    <property type="match status" value="1"/>
</dbReference>
<evidence type="ECO:0000313" key="9">
    <source>
        <dbReference type="Proteomes" id="UP000809440"/>
    </source>
</evidence>
<dbReference type="GO" id="GO:0000160">
    <property type="term" value="P:phosphorelay signal transduction system"/>
    <property type="evidence" value="ECO:0007669"/>
    <property type="project" value="InterPro"/>
</dbReference>
<evidence type="ECO:0000259" key="5">
    <source>
        <dbReference type="PROSITE" id="PS50110"/>
    </source>
</evidence>
<dbReference type="InterPro" id="IPR039420">
    <property type="entry name" value="WalR-like"/>
</dbReference>
<dbReference type="SMART" id="SM00448">
    <property type="entry name" value="REC"/>
    <property type="match status" value="1"/>
</dbReference>
<dbReference type="GO" id="GO:0006355">
    <property type="term" value="P:regulation of DNA-templated transcription"/>
    <property type="evidence" value="ECO:0007669"/>
    <property type="project" value="InterPro"/>
</dbReference>
<dbReference type="EMBL" id="JAFBXF010000009">
    <property type="protein sequence ID" value="MBM2418202.1"/>
    <property type="molecule type" value="Genomic_DNA"/>
</dbReference>
<dbReference type="Pfam" id="PF00072">
    <property type="entry name" value="Response_reg"/>
    <property type="match status" value="1"/>
</dbReference>
<dbReference type="InterPro" id="IPR001789">
    <property type="entry name" value="Sig_transdc_resp-reg_receiver"/>
</dbReference>
<accession>A0A9Q2NZ08</accession>
<dbReference type="Gene3D" id="1.10.10.10">
    <property type="entry name" value="Winged helix-like DNA-binding domain superfamily/Winged helix DNA-binding domain"/>
    <property type="match status" value="1"/>
</dbReference>
<dbReference type="EMBL" id="JAFBXE010000009">
    <property type="protein sequence ID" value="MBM2413533.1"/>
    <property type="molecule type" value="Genomic_DNA"/>
</dbReference>
<dbReference type="SMART" id="SM00421">
    <property type="entry name" value="HTH_LUXR"/>
    <property type="match status" value="1"/>
</dbReference>
<dbReference type="Pfam" id="PF00196">
    <property type="entry name" value="GerE"/>
    <property type="match status" value="1"/>
</dbReference>
<keyword evidence="9" id="KW-1185">Reference proteome</keyword>
<dbReference type="CDD" id="cd06170">
    <property type="entry name" value="LuxR_C_like"/>
    <property type="match status" value="1"/>
</dbReference>
<dbReference type="PANTHER" id="PTHR43214">
    <property type="entry name" value="TWO-COMPONENT RESPONSE REGULATOR"/>
    <property type="match status" value="1"/>
</dbReference>
<keyword evidence="1 3" id="KW-0597">Phosphoprotein</keyword>
<gene>
    <name evidence="6" type="ORF">JQX41_14555</name>
    <name evidence="7" type="ORF">JQX48_14565</name>
</gene>
<evidence type="ECO:0000313" key="6">
    <source>
        <dbReference type="EMBL" id="MBM2413533.1"/>
    </source>
</evidence>
<dbReference type="GO" id="GO:0003677">
    <property type="term" value="F:DNA binding"/>
    <property type="evidence" value="ECO:0007669"/>
    <property type="project" value="UniProtKB-KW"/>
</dbReference>
<protein>
    <submittedName>
        <fullName evidence="6">Response regulator transcription factor</fullName>
    </submittedName>
</protein>
<evidence type="ECO:0000259" key="4">
    <source>
        <dbReference type="PROSITE" id="PS50043"/>
    </source>
</evidence>
<dbReference type="GeneID" id="62640336"/>
<dbReference type="RefSeq" id="WP_085628606.1">
    <property type="nucleotide sequence ID" value="NZ_JAFBWU010000009.1"/>
</dbReference>
<feature type="modified residue" description="4-aspartylphosphate" evidence="3">
    <location>
        <position position="52"/>
    </location>
</feature>
<comment type="caution">
    <text evidence="6">The sequence shown here is derived from an EMBL/GenBank/DDBJ whole genome shotgun (WGS) entry which is preliminary data.</text>
</comment>
<sequence length="204" mass="21597">MRVLIADDQEMLRELFDAMLSRDGVAVSLADCLDAALAVVEDNVAFDLILLDYNMPGMNGVDGIRRTLEQGKGAPVALMSGNLPQHVVRDALQAGAVGFLPKKLPPKSYLEAIRAMAAGQTVNLLDDRPGDTASEPPASGGQVLTSREALVLKHLANGKPAAEIAAELDLKSVTVNFVVKTLCRKFDVATVDDAVAHARKAGLL</sequence>
<dbReference type="Proteomes" id="UP000809440">
    <property type="component" value="Unassembled WGS sequence"/>
</dbReference>
<dbReference type="InterPro" id="IPR000792">
    <property type="entry name" value="Tscrpt_reg_LuxR_C"/>
</dbReference>
<reference evidence="6 9" key="1">
    <citation type="submission" date="2021-01" db="EMBL/GenBank/DDBJ databases">
        <title>Diatom-associated Roseobacters Show Island Model of Population Structure.</title>
        <authorList>
            <person name="Qu L."/>
            <person name="Feng X."/>
            <person name="Chen Y."/>
            <person name="Li L."/>
            <person name="Wang X."/>
            <person name="Hu Z."/>
            <person name="Wang H."/>
            <person name="Luo H."/>
        </authorList>
    </citation>
    <scope>NUCLEOTIDE SEQUENCE</scope>
    <source>
        <strain evidence="7 9">CC28-63</strain>
        <strain evidence="6">CC28-69</strain>
    </source>
</reference>
<proteinExistence type="predicted"/>
<dbReference type="InterPro" id="IPR011006">
    <property type="entry name" value="CheY-like_superfamily"/>
</dbReference>
<dbReference type="PROSITE" id="PS50043">
    <property type="entry name" value="HTH_LUXR_2"/>
    <property type="match status" value="1"/>
</dbReference>
<evidence type="ECO:0000313" key="8">
    <source>
        <dbReference type="Proteomes" id="UP000755667"/>
    </source>
</evidence>
<dbReference type="AlphaFoldDB" id="A0A9Q2NZ08"/>
<evidence type="ECO:0000313" key="7">
    <source>
        <dbReference type="EMBL" id="MBM2418202.1"/>
    </source>
</evidence>
<dbReference type="InterPro" id="IPR036388">
    <property type="entry name" value="WH-like_DNA-bd_sf"/>
</dbReference>
<evidence type="ECO:0000256" key="2">
    <source>
        <dbReference type="ARBA" id="ARBA00023125"/>
    </source>
</evidence>
<dbReference type="PRINTS" id="PR00038">
    <property type="entry name" value="HTHLUXR"/>
</dbReference>
<name>A0A9Q2NZ08_9RHOB</name>
<organism evidence="6 8">
    <name type="scientific">Marivita cryptomonadis</name>
    <dbReference type="NCBI Taxonomy" id="505252"/>
    <lineage>
        <taxon>Bacteria</taxon>
        <taxon>Pseudomonadati</taxon>
        <taxon>Pseudomonadota</taxon>
        <taxon>Alphaproteobacteria</taxon>
        <taxon>Rhodobacterales</taxon>
        <taxon>Roseobacteraceae</taxon>
        <taxon>Marivita</taxon>
    </lineage>
</organism>
<evidence type="ECO:0000256" key="1">
    <source>
        <dbReference type="ARBA" id="ARBA00022553"/>
    </source>
</evidence>
<dbReference type="SUPFAM" id="SSF46894">
    <property type="entry name" value="C-terminal effector domain of the bipartite response regulators"/>
    <property type="match status" value="1"/>
</dbReference>
<feature type="domain" description="Response regulatory" evidence="5">
    <location>
        <begin position="2"/>
        <end position="117"/>
    </location>
</feature>
<dbReference type="InterPro" id="IPR016032">
    <property type="entry name" value="Sig_transdc_resp-reg_C-effctor"/>
</dbReference>
<feature type="domain" description="HTH luxR-type" evidence="4">
    <location>
        <begin position="137"/>
        <end position="202"/>
    </location>
</feature>
<dbReference type="Proteomes" id="UP000755667">
    <property type="component" value="Unassembled WGS sequence"/>
</dbReference>
<dbReference type="PROSITE" id="PS50110">
    <property type="entry name" value="RESPONSE_REGULATORY"/>
    <property type="match status" value="1"/>
</dbReference>
<dbReference type="OrthoDB" id="3679796at2"/>